<evidence type="ECO:0000256" key="2">
    <source>
        <dbReference type="ARBA" id="ARBA00023125"/>
    </source>
</evidence>
<dbReference type="EMBL" id="SMTL01000001">
    <property type="protein sequence ID" value="TDK39162.1"/>
    <property type="molecule type" value="Genomic_DNA"/>
</dbReference>
<feature type="domain" description="HTH araC/xylS-type" evidence="4">
    <location>
        <begin position="170"/>
        <end position="267"/>
    </location>
</feature>
<dbReference type="PROSITE" id="PS01124">
    <property type="entry name" value="HTH_ARAC_FAMILY_2"/>
    <property type="match status" value="1"/>
</dbReference>
<dbReference type="Gene3D" id="1.10.10.60">
    <property type="entry name" value="Homeodomain-like"/>
    <property type="match status" value="1"/>
</dbReference>
<dbReference type="PANTHER" id="PTHR46796">
    <property type="entry name" value="HTH-TYPE TRANSCRIPTIONAL ACTIVATOR RHAS-RELATED"/>
    <property type="match status" value="1"/>
</dbReference>
<proteinExistence type="predicted"/>
<dbReference type="RefSeq" id="WP_133314611.1">
    <property type="nucleotide sequence ID" value="NZ_SMTL01000001.1"/>
</dbReference>
<accession>A0A4R5UMP3</accession>
<reference evidence="5 6" key="1">
    <citation type="submission" date="2019-03" db="EMBL/GenBank/DDBJ databases">
        <title>Rhizobium sp. nov., an bacterium isolated from biocrust in Mu Us Desert.</title>
        <authorList>
            <person name="Lixiong L."/>
        </authorList>
    </citation>
    <scope>NUCLEOTIDE SEQUENCE [LARGE SCALE GENOMIC DNA]</scope>
    <source>
        <strain evidence="5 6">SPY-1</strain>
    </source>
</reference>
<keyword evidence="3" id="KW-0804">Transcription</keyword>
<dbReference type="InterPro" id="IPR009057">
    <property type="entry name" value="Homeodomain-like_sf"/>
</dbReference>
<dbReference type="Pfam" id="PF12833">
    <property type="entry name" value="HTH_18"/>
    <property type="match status" value="1"/>
</dbReference>
<name>A0A4R5UMP3_9HYPH</name>
<dbReference type="SUPFAM" id="SSF51215">
    <property type="entry name" value="Regulatory protein AraC"/>
    <property type="match status" value="1"/>
</dbReference>
<evidence type="ECO:0000313" key="6">
    <source>
        <dbReference type="Proteomes" id="UP000295238"/>
    </source>
</evidence>
<dbReference type="Proteomes" id="UP000295238">
    <property type="component" value="Unassembled WGS sequence"/>
</dbReference>
<dbReference type="InterPro" id="IPR037923">
    <property type="entry name" value="HTH-like"/>
</dbReference>
<dbReference type="InterPro" id="IPR003313">
    <property type="entry name" value="AraC-bd"/>
</dbReference>
<sequence>MAPNTFHLLPSARPGIDAVEARSDCSFPRHTHEQFGIGVILHGAQKSASGRGPVEAGAGDIITVNPGEIHDGEPIGDQGRWWRMLYFDPVLVAEAWSDVTEGRSRRFEFAHPVLPNARAAPKLLRLFDSVAAQAVDAKLRTEELLVWLLADMADLHRDNGAVHAVASATSMAKAMIDDAPASDLTLADLAIACRLSRFQLLRGFVAATGFTPHAYLLQKRLDLARRLIARRMSLAQAAAEAGFADQSHMTRVFASRYGFTPGAYASAHRK</sequence>
<dbReference type="AlphaFoldDB" id="A0A4R5UMP3"/>
<dbReference type="SMART" id="SM00342">
    <property type="entry name" value="HTH_ARAC"/>
    <property type="match status" value="1"/>
</dbReference>
<gene>
    <name evidence="5" type="ORF">E2F50_03275</name>
</gene>
<keyword evidence="2" id="KW-0238">DNA-binding</keyword>
<dbReference type="InterPro" id="IPR018060">
    <property type="entry name" value="HTH_AraC"/>
</dbReference>
<dbReference type="InterPro" id="IPR014710">
    <property type="entry name" value="RmlC-like_jellyroll"/>
</dbReference>
<comment type="caution">
    <text evidence="5">The sequence shown here is derived from an EMBL/GenBank/DDBJ whole genome shotgun (WGS) entry which is preliminary data.</text>
</comment>
<evidence type="ECO:0000256" key="1">
    <source>
        <dbReference type="ARBA" id="ARBA00023015"/>
    </source>
</evidence>
<evidence type="ECO:0000313" key="5">
    <source>
        <dbReference type="EMBL" id="TDK39162.1"/>
    </source>
</evidence>
<dbReference type="SUPFAM" id="SSF46689">
    <property type="entry name" value="Homeodomain-like"/>
    <property type="match status" value="2"/>
</dbReference>
<keyword evidence="1" id="KW-0805">Transcription regulation</keyword>
<dbReference type="OrthoDB" id="110167at2"/>
<dbReference type="PANTHER" id="PTHR46796:SF2">
    <property type="entry name" value="TRANSCRIPTIONAL REGULATORY PROTEIN"/>
    <property type="match status" value="1"/>
</dbReference>
<dbReference type="InterPro" id="IPR050204">
    <property type="entry name" value="AraC_XylS_family_regulators"/>
</dbReference>
<organism evidence="5 6">
    <name type="scientific">Rhizobium deserti</name>
    <dbReference type="NCBI Taxonomy" id="2547961"/>
    <lineage>
        <taxon>Bacteria</taxon>
        <taxon>Pseudomonadati</taxon>
        <taxon>Pseudomonadota</taxon>
        <taxon>Alphaproteobacteria</taxon>
        <taxon>Hyphomicrobiales</taxon>
        <taxon>Rhizobiaceae</taxon>
        <taxon>Rhizobium/Agrobacterium group</taxon>
        <taxon>Rhizobium</taxon>
    </lineage>
</organism>
<dbReference type="GO" id="GO:0003700">
    <property type="term" value="F:DNA-binding transcription factor activity"/>
    <property type="evidence" value="ECO:0007669"/>
    <property type="project" value="InterPro"/>
</dbReference>
<evidence type="ECO:0000256" key="3">
    <source>
        <dbReference type="ARBA" id="ARBA00023163"/>
    </source>
</evidence>
<evidence type="ECO:0000259" key="4">
    <source>
        <dbReference type="PROSITE" id="PS01124"/>
    </source>
</evidence>
<protein>
    <submittedName>
        <fullName evidence="5">AraC family transcriptional regulator</fullName>
    </submittedName>
</protein>
<dbReference type="GO" id="GO:0043565">
    <property type="term" value="F:sequence-specific DNA binding"/>
    <property type="evidence" value="ECO:0007669"/>
    <property type="project" value="InterPro"/>
</dbReference>
<dbReference type="Gene3D" id="2.60.120.10">
    <property type="entry name" value="Jelly Rolls"/>
    <property type="match status" value="1"/>
</dbReference>
<keyword evidence="6" id="KW-1185">Reference proteome</keyword>
<dbReference type="Pfam" id="PF02311">
    <property type="entry name" value="AraC_binding"/>
    <property type="match status" value="1"/>
</dbReference>